<comment type="caution">
    <text evidence="1">The sequence shown here is derived from an EMBL/GenBank/DDBJ whole genome shotgun (WGS) entry which is preliminary data.</text>
</comment>
<evidence type="ECO:0000313" key="2">
    <source>
        <dbReference type="Proteomes" id="UP001380953"/>
    </source>
</evidence>
<accession>A0ACC6PDA3</accession>
<keyword evidence="2" id="KW-1185">Reference proteome</keyword>
<name>A0ACC6PDA3_9BACL</name>
<reference evidence="1" key="1">
    <citation type="submission" date="2024-03" db="EMBL/GenBank/DDBJ databases">
        <title>Whole genome sequecning of epiphytes from Marcgravia umbellata leaves.</title>
        <authorList>
            <person name="Kumar G."/>
            <person name="Savka M.A."/>
        </authorList>
    </citation>
    <scope>NUCLEOTIDE SEQUENCE</scope>
    <source>
        <strain evidence="1">RIT_BL5</strain>
    </source>
</reference>
<dbReference type="EMBL" id="JBBKAR010000034">
    <property type="protein sequence ID" value="MEJ8304891.1"/>
    <property type="molecule type" value="Genomic_DNA"/>
</dbReference>
<evidence type="ECO:0000313" key="1">
    <source>
        <dbReference type="EMBL" id="MEJ8304891.1"/>
    </source>
</evidence>
<proteinExistence type="predicted"/>
<sequence length="111" mass="11390">MITKQLLVAALAVAIVTPLSAGPVRAESANPVDVGIAAAAAALAQEGTVAEYASVRTGDNATAMLDMGLDEYAASPMTDGKRFSVFCLSMAASLAVMLGVFGLMVRRKRNT</sequence>
<organism evidence="1 2">
    <name type="scientific">Saccharibacillus sacchari</name>
    <dbReference type="NCBI Taxonomy" id="456493"/>
    <lineage>
        <taxon>Bacteria</taxon>
        <taxon>Bacillati</taxon>
        <taxon>Bacillota</taxon>
        <taxon>Bacilli</taxon>
        <taxon>Bacillales</taxon>
        <taxon>Paenibacillaceae</taxon>
        <taxon>Saccharibacillus</taxon>
    </lineage>
</organism>
<dbReference type="Proteomes" id="UP001380953">
    <property type="component" value="Unassembled WGS sequence"/>
</dbReference>
<protein>
    <submittedName>
        <fullName evidence="1">Uncharacterized protein</fullName>
    </submittedName>
</protein>
<gene>
    <name evidence="1" type="ORF">WKI47_13375</name>
</gene>